<feature type="region of interest" description="Disordered" evidence="1">
    <location>
        <begin position="54"/>
        <end position="73"/>
    </location>
</feature>
<feature type="transmembrane region" description="Helical" evidence="2">
    <location>
        <begin position="33"/>
        <end position="51"/>
    </location>
</feature>
<evidence type="ECO:0000256" key="2">
    <source>
        <dbReference type="SAM" id="Phobius"/>
    </source>
</evidence>
<keyword evidence="2" id="KW-0472">Membrane</keyword>
<sequence length="73" mass="7657">MAFCRTIPSAAATEHLNISAVILGKEPVYNLNQLLAIVGTVFGLLTLLGVVNDPTTAGVSDSDKALGYEQPKQ</sequence>
<dbReference type="Proteomes" id="UP000516046">
    <property type="component" value="Chromosome"/>
</dbReference>
<proteinExistence type="predicted"/>
<accession>A0A7G9WK08</accession>
<evidence type="ECO:0000313" key="4">
    <source>
        <dbReference type="Proteomes" id="UP000516046"/>
    </source>
</evidence>
<name>A0A7G9WK08_9FIRM</name>
<keyword evidence="2" id="KW-1133">Transmembrane helix</keyword>
<evidence type="ECO:0000256" key="1">
    <source>
        <dbReference type="SAM" id="MobiDB-lite"/>
    </source>
</evidence>
<dbReference type="EMBL" id="CP060696">
    <property type="protein sequence ID" value="QNO19020.1"/>
    <property type="molecule type" value="Genomic_DNA"/>
</dbReference>
<dbReference type="InterPro" id="IPR006485">
    <property type="entry name" value="Phage-like_holin"/>
</dbReference>
<keyword evidence="4" id="KW-1185">Reference proteome</keyword>
<gene>
    <name evidence="3" type="ORF">H6X83_05205</name>
</gene>
<dbReference type="AlphaFoldDB" id="A0A7G9WK08"/>
<organism evidence="3 4">
    <name type="scientific">Caproicibacterium amylolyticum</name>
    <dbReference type="NCBI Taxonomy" id="2766537"/>
    <lineage>
        <taxon>Bacteria</taxon>
        <taxon>Bacillati</taxon>
        <taxon>Bacillota</taxon>
        <taxon>Clostridia</taxon>
        <taxon>Eubacteriales</taxon>
        <taxon>Oscillospiraceae</taxon>
        <taxon>Caproicibacterium</taxon>
    </lineage>
</organism>
<protein>
    <submittedName>
        <fullName evidence="3">Phage holin</fullName>
    </submittedName>
</protein>
<dbReference type="Pfam" id="PF04531">
    <property type="entry name" value="Phage_holin_1"/>
    <property type="match status" value="1"/>
</dbReference>
<evidence type="ECO:0000313" key="3">
    <source>
        <dbReference type="EMBL" id="QNO19020.1"/>
    </source>
</evidence>
<feature type="compositionally biased region" description="Basic and acidic residues" evidence="1">
    <location>
        <begin position="61"/>
        <end position="73"/>
    </location>
</feature>
<dbReference type="KEGG" id="caml:H6X83_05205"/>
<dbReference type="NCBIfam" id="TIGR01598">
    <property type="entry name" value="holin_phiLC3"/>
    <property type="match status" value="1"/>
</dbReference>
<keyword evidence="2" id="KW-0812">Transmembrane</keyword>
<reference evidence="3 4" key="1">
    <citation type="submission" date="2020-08" db="EMBL/GenBank/DDBJ databases">
        <authorList>
            <person name="Ren C."/>
            <person name="Gu Y."/>
            <person name="Xu Y."/>
        </authorList>
    </citation>
    <scope>NUCLEOTIDE SEQUENCE [LARGE SCALE GENOMIC DNA]</scope>
    <source>
        <strain evidence="3 4">LBM18003</strain>
    </source>
</reference>
<dbReference type="RefSeq" id="WP_212508089.1">
    <property type="nucleotide sequence ID" value="NZ_CP060696.1"/>
</dbReference>